<sequence length="67" mass="7036">MTIKTGCLSCNGDFDAVAAPCPPLSTAPSVESSTRLQRRETGFVGFLPDAASTTDESRSTDARREVG</sequence>
<protein>
    <submittedName>
        <fullName evidence="2 4">Uncharacterized protein</fullName>
    </submittedName>
</protein>
<feature type="compositionally biased region" description="Basic and acidic residues" evidence="1">
    <location>
        <begin position="55"/>
        <end position="67"/>
    </location>
</feature>
<name>A0A183IMX8_9BILA</name>
<organism evidence="4">
    <name type="scientific">Soboliphyme baturini</name>
    <dbReference type="NCBI Taxonomy" id="241478"/>
    <lineage>
        <taxon>Eukaryota</taxon>
        <taxon>Metazoa</taxon>
        <taxon>Ecdysozoa</taxon>
        <taxon>Nematoda</taxon>
        <taxon>Enoplea</taxon>
        <taxon>Dorylaimia</taxon>
        <taxon>Dioctophymatida</taxon>
        <taxon>Dioctophymatoidea</taxon>
        <taxon>Soboliphymatidae</taxon>
        <taxon>Soboliphyme</taxon>
    </lineage>
</organism>
<evidence type="ECO:0000256" key="1">
    <source>
        <dbReference type="SAM" id="MobiDB-lite"/>
    </source>
</evidence>
<accession>A0A183IMX8</accession>
<keyword evidence="3" id="KW-1185">Reference proteome</keyword>
<dbReference type="Proteomes" id="UP000270296">
    <property type="component" value="Unassembled WGS sequence"/>
</dbReference>
<evidence type="ECO:0000313" key="3">
    <source>
        <dbReference type="Proteomes" id="UP000270296"/>
    </source>
</evidence>
<dbReference type="AlphaFoldDB" id="A0A183IMX8"/>
<reference evidence="4" key="1">
    <citation type="submission" date="2016-06" db="UniProtKB">
        <authorList>
            <consortium name="WormBaseParasite"/>
        </authorList>
    </citation>
    <scope>IDENTIFICATION</scope>
</reference>
<dbReference type="EMBL" id="UZAM01008666">
    <property type="protein sequence ID" value="VDP05897.1"/>
    <property type="molecule type" value="Genomic_DNA"/>
</dbReference>
<gene>
    <name evidence="2" type="ORF">SBAD_LOCUS4974</name>
</gene>
<proteinExistence type="predicted"/>
<reference evidence="2 3" key="2">
    <citation type="submission" date="2018-11" db="EMBL/GenBank/DDBJ databases">
        <authorList>
            <consortium name="Pathogen Informatics"/>
        </authorList>
    </citation>
    <scope>NUCLEOTIDE SEQUENCE [LARGE SCALE GENOMIC DNA]</scope>
</reference>
<evidence type="ECO:0000313" key="2">
    <source>
        <dbReference type="EMBL" id="VDP05897.1"/>
    </source>
</evidence>
<feature type="region of interest" description="Disordered" evidence="1">
    <location>
        <begin position="48"/>
        <end position="67"/>
    </location>
</feature>
<evidence type="ECO:0000313" key="4">
    <source>
        <dbReference type="WBParaSite" id="SBAD_0000517701-mRNA-1"/>
    </source>
</evidence>
<dbReference type="WBParaSite" id="SBAD_0000517701-mRNA-1">
    <property type="protein sequence ID" value="SBAD_0000517701-mRNA-1"/>
    <property type="gene ID" value="SBAD_0000517701"/>
</dbReference>